<feature type="domain" description="Tryptophan synthase beta chain-like PALP" evidence="6">
    <location>
        <begin position="18"/>
        <end position="331"/>
    </location>
</feature>
<evidence type="ECO:0000313" key="8">
    <source>
        <dbReference type="Proteomes" id="UP000335538"/>
    </source>
</evidence>
<feature type="modified residue" description="N6-(pyridoxal phosphate)lysine" evidence="5">
    <location>
        <position position="59"/>
    </location>
</feature>
<dbReference type="PANTHER" id="PTHR43780:SF2">
    <property type="entry name" value="1-AMINOCYCLOPROPANE-1-CARBOXYLATE DEAMINASE-RELATED"/>
    <property type="match status" value="1"/>
</dbReference>
<comment type="similarity">
    <text evidence="2">Belongs to the ACC deaminase/D-cysteine desulfhydrase family.</text>
</comment>
<evidence type="ECO:0000259" key="6">
    <source>
        <dbReference type="Pfam" id="PF00291"/>
    </source>
</evidence>
<sequence>MISTLASALDTFPSVALTRLPTPITRIERLEQACGAQSRGIRIFLKRDDIGDTGNGGNKLRKLEFLLGQAQAERADTVITVGGVQSNHARLTAAACAKLGFACELFLSDMVPIQSTEYREGGNVLLDRIFGATLTVVPSDRDVMSVANARAAELVSTGRRVMVIPAGGSSPLGTLGYAKCAREILEFEAQNGIEFRHIVVPNGSHGTQAGLIAGLTFAGQRGERVKAYSVLAERDATHARTAALARSTLELLGGNPADVDEHTDVLVDGGYRGAGYGIPTQAMVDAVRLLARTEGILLDSVYSGKAFSGLLADIGSERIAAGANVLFVATGGLPGLFAYRDTLSGAPRLNAFGGA</sequence>
<dbReference type="AlphaFoldDB" id="A0A5E5AXW7"/>
<dbReference type="Gene3D" id="3.40.50.1100">
    <property type="match status" value="2"/>
</dbReference>
<protein>
    <submittedName>
        <fullName evidence="7">D-cysteine desulfhydrase</fullName>
    </submittedName>
</protein>
<gene>
    <name evidence="7" type="ORF">PSP31121_01180</name>
</gene>
<evidence type="ECO:0000256" key="3">
    <source>
        <dbReference type="ARBA" id="ARBA00022898"/>
    </source>
</evidence>
<comment type="cofactor">
    <cofactor evidence="1">
        <name>pyridoxal 5'-phosphate</name>
        <dbReference type="ChEBI" id="CHEBI:597326"/>
    </cofactor>
</comment>
<evidence type="ECO:0000256" key="2">
    <source>
        <dbReference type="ARBA" id="ARBA00008639"/>
    </source>
</evidence>
<dbReference type="SUPFAM" id="SSF53686">
    <property type="entry name" value="Tryptophan synthase beta subunit-like PLP-dependent enzymes"/>
    <property type="match status" value="1"/>
</dbReference>
<dbReference type="Pfam" id="PF00291">
    <property type="entry name" value="PALP"/>
    <property type="match status" value="1"/>
</dbReference>
<dbReference type="GO" id="GO:0019148">
    <property type="term" value="F:D-cysteine desulfhydrase activity"/>
    <property type="evidence" value="ECO:0007669"/>
    <property type="project" value="TreeGrafter"/>
</dbReference>
<evidence type="ECO:0000256" key="1">
    <source>
        <dbReference type="ARBA" id="ARBA00001933"/>
    </source>
</evidence>
<organism evidence="7 8">
    <name type="scientific">Pandoraea sputorum</name>
    <dbReference type="NCBI Taxonomy" id="93222"/>
    <lineage>
        <taxon>Bacteria</taxon>
        <taxon>Pseudomonadati</taxon>
        <taxon>Pseudomonadota</taxon>
        <taxon>Betaproteobacteria</taxon>
        <taxon>Burkholderiales</taxon>
        <taxon>Burkholderiaceae</taxon>
        <taxon>Pandoraea</taxon>
    </lineage>
</organism>
<accession>A0A5E5AXW7</accession>
<dbReference type="InterPro" id="IPR001926">
    <property type="entry name" value="TrpB-like_PALP"/>
</dbReference>
<name>A0A5E5AXW7_9BURK</name>
<dbReference type="InterPro" id="IPR036052">
    <property type="entry name" value="TrpB-like_PALP_sf"/>
</dbReference>
<dbReference type="RefSeq" id="WP_150808562.1">
    <property type="nucleotide sequence ID" value="NZ_CABPSR010000002.1"/>
</dbReference>
<evidence type="ECO:0000313" key="7">
    <source>
        <dbReference type="EMBL" id="VVE77605.1"/>
    </source>
</evidence>
<dbReference type="Proteomes" id="UP000335538">
    <property type="component" value="Unassembled WGS sequence"/>
</dbReference>
<dbReference type="EMBL" id="CABPSR010000002">
    <property type="protein sequence ID" value="VVE77605.1"/>
    <property type="molecule type" value="Genomic_DNA"/>
</dbReference>
<proteinExistence type="inferred from homology"/>
<dbReference type="PANTHER" id="PTHR43780">
    <property type="entry name" value="1-AMINOCYCLOPROPANE-1-CARBOXYLATE DEAMINASE-RELATED"/>
    <property type="match status" value="1"/>
</dbReference>
<reference evidence="7 8" key="1">
    <citation type="submission" date="2019-08" db="EMBL/GenBank/DDBJ databases">
        <authorList>
            <person name="Peeters C."/>
        </authorList>
    </citation>
    <scope>NUCLEOTIDE SEQUENCE [LARGE SCALE GENOMIC DNA]</scope>
    <source>
        <strain evidence="7 8">LMG 31121</strain>
    </source>
</reference>
<evidence type="ECO:0000256" key="5">
    <source>
        <dbReference type="PIRSR" id="PIRSR006278-2"/>
    </source>
</evidence>
<evidence type="ECO:0000256" key="4">
    <source>
        <dbReference type="PIRSR" id="PIRSR006278-1"/>
    </source>
</evidence>
<keyword evidence="3 5" id="KW-0663">Pyridoxal phosphate</keyword>
<feature type="active site" description="Nucleophile" evidence="4">
    <location>
        <position position="86"/>
    </location>
</feature>
<dbReference type="InterPro" id="IPR027278">
    <property type="entry name" value="ACCD_DCysDesulf"/>
</dbReference>
<dbReference type="PIRSF" id="PIRSF006278">
    <property type="entry name" value="ACCD_DCysDesulf"/>
    <property type="match status" value="1"/>
</dbReference>